<dbReference type="SUPFAM" id="SSF46626">
    <property type="entry name" value="Cytochrome c"/>
    <property type="match status" value="1"/>
</dbReference>
<dbReference type="Pfam" id="PF00034">
    <property type="entry name" value="Cytochrom_C"/>
    <property type="match status" value="1"/>
</dbReference>
<dbReference type="Proteomes" id="UP001168380">
    <property type="component" value="Unassembled WGS sequence"/>
</dbReference>
<accession>A0ABT8TF78</accession>
<sequence length="121" mass="13095">MAYRRWFLILTLLLMACGREEVPSATVEMEDPVQLGARKARVCMGCHGPKGISRIASYPSLAGKSEAYLAEQMRAFKSGERENPMMNAMATNLNEDDILHLAAYFSAQATPGGEPQGGAGD</sequence>
<dbReference type="EMBL" id="JAULRT010000052">
    <property type="protein sequence ID" value="MDO3382698.1"/>
    <property type="molecule type" value="Genomic_DNA"/>
</dbReference>
<evidence type="ECO:0000313" key="8">
    <source>
        <dbReference type="EMBL" id="MDO3382698.1"/>
    </source>
</evidence>
<organism evidence="8 9">
    <name type="scientific">Gilvimarinus algae</name>
    <dbReference type="NCBI Taxonomy" id="3058037"/>
    <lineage>
        <taxon>Bacteria</taxon>
        <taxon>Pseudomonadati</taxon>
        <taxon>Pseudomonadota</taxon>
        <taxon>Gammaproteobacteria</taxon>
        <taxon>Cellvibrionales</taxon>
        <taxon>Cellvibrionaceae</taxon>
        <taxon>Gilvimarinus</taxon>
    </lineage>
</organism>
<keyword evidence="1" id="KW-0813">Transport</keyword>
<dbReference type="PANTHER" id="PTHR33751:SF9">
    <property type="entry name" value="CYTOCHROME C4"/>
    <property type="match status" value="1"/>
</dbReference>
<proteinExistence type="predicted"/>
<dbReference type="RefSeq" id="WP_302713090.1">
    <property type="nucleotide sequence ID" value="NZ_JAULRT010000052.1"/>
</dbReference>
<dbReference type="InterPro" id="IPR036909">
    <property type="entry name" value="Cyt_c-like_dom_sf"/>
</dbReference>
<evidence type="ECO:0000256" key="2">
    <source>
        <dbReference type="ARBA" id="ARBA00022617"/>
    </source>
</evidence>
<dbReference type="PROSITE" id="PS51007">
    <property type="entry name" value="CYTC"/>
    <property type="match status" value="1"/>
</dbReference>
<gene>
    <name evidence="8" type="ORF">QWI16_10990</name>
</gene>
<evidence type="ECO:0000256" key="3">
    <source>
        <dbReference type="ARBA" id="ARBA00022723"/>
    </source>
</evidence>
<evidence type="ECO:0000256" key="6">
    <source>
        <dbReference type="PROSITE-ProRule" id="PRU00433"/>
    </source>
</evidence>
<evidence type="ECO:0000256" key="4">
    <source>
        <dbReference type="ARBA" id="ARBA00022982"/>
    </source>
</evidence>
<name>A0ABT8TF78_9GAMM</name>
<reference evidence="8" key="1">
    <citation type="submission" date="2023-07" db="EMBL/GenBank/DDBJ databases">
        <title>Gilvimarinus algae sp. nov., isolated from the surface of Kelp.</title>
        <authorList>
            <person name="Sun Y.Y."/>
            <person name="Gong Y."/>
            <person name="Du Z.J."/>
        </authorList>
    </citation>
    <scope>NUCLEOTIDE SEQUENCE</scope>
    <source>
        <strain evidence="8">SDUM040014</strain>
    </source>
</reference>
<keyword evidence="4" id="KW-0249">Electron transport</keyword>
<protein>
    <submittedName>
        <fullName evidence="8">Cytochrome c</fullName>
    </submittedName>
</protein>
<keyword evidence="3 6" id="KW-0479">Metal-binding</keyword>
<dbReference type="InterPro" id="IPR009056">
    <property type="entry name" value="Cyt_c-like_dom"/>
</dbReference>
<dbReference type="Gene3D" id="1.10.760.10">
    <property type="entry name" value="Cytochrome c-like domain"/>
    <property type="match status" value="1"/>
</dbReference>
<comment type="caution">
    <text evidence="8">The sequence shown here is derived from an EMBL/GenBank/DDBJ whole genome shotgun (WGS) entry which is preliminary data.</text>
</comment>
<dbReference type="PROSITE" id="PS51257">
    <property type="entry name" value="PROKAR_LIPOPROTEIN"/>
    <property type="match status" value="1"/>
</dbReference>
<keyword evidence="5 6" id="KW-0408">Iron</keyword>
<evidence type="ECO:0000256" key="1">
    <source>
        <dbReference type="ARBA" id="ARBA00022448"/>
    </source>
</evidence>
<keyword evidence="2 6" id="KW-0349">Heme</keyword>
<keyword evidence="9" id="KW-1185">Reference proteome</keyword>
<dbReference type="PANTHER" id="PTHR33751">
    <property type="entry name" value="CBB3-TYPE CYTOCHROME C OXIDASE SUBUNIT FIXP"/>
    <property type="match status" value="1"/>
</dbReference>
<evidence type="ECO:0000256" key="5">
    <source>
        <dbReference type="ARBA" id="ARBA00023004"/>
    </source>
</evidence>
<evidence type="ECO:0000313" key="9">
    <source>
        <dbReference type="Proteomes" id="UP001168380"/>
    </source>
</evidence>
<feature type="domain" description="Cytochrome c" evidence="7">
    <location>
        <begin position="31"/>
        <end position="109"/>
    </location>
</feature>
<evidence type="ECO:0000259" key="7">
    <source>
        <dbReference type="PROSITE" id="PS51007"/>
    </source>
</evidence>
<dbReference type="InterPro" id="IPR050597">
    <property type="entry name" value="Cytochrome_c_Oxidase_Subunit"/>
</dbReference>